<comment type="caution">
    <text evidence="1">The sequence shown here is derived from an EMBL/GenBank/DDBJ whole genome shotgun (WGS) entry which is preliminary data.</text>
</comment>
<dbReference type="EMBL" id="LMWU01000080">
    <property type="protein sequence ID" value="KUN55585.1"/>
    <property type="molecule type" value="Genomic_DNA"/>
</dbReference>
<dbReference type="AlphaFoldDB" id="A0A124HV24"/>
<reference evidence="1 2" key="1">
    <citation type="submission" date="2015-10" db="EMBL/GenBank/DDBJ databases">
        <title>Draft genome sequence of Streptomyces canus DSM 40017, type strain for the species Streptomyces canus.</title>
        <authorList>
            <person name="Ruckert C."/>
            <person name="Winkler A."/>
            <person name="Kalinowski J."/>
            <person name="Kampfer P."/>
            <person name="Glaeser S."/>
        </authorList>
    </citation>
    <scope>NUCLEOTIDE SEQUENCE [LARGE SCALE GENOMIC DNA]</scope>
    <source>
        <strain evidence="1 2">DSM 40017</strain>
    </source>
</reference>
<accession>A0A124HV24</accession>
<protein>
    <submittedName>
        <fullName evidence="1">Uncharacterized protein</fullName>
    </submittedName>
</protein>
<organism evidence="1 2">
    <name type="scientific">Streptomyces canus</name>
    <dbReference type="NCBI Taxonomy" id="58343"/>
    <lineage>
        <taxon>Bacteria</taxon>
        <taxon>Bacillati</taxon>
        <taxon>Actinomycetota</taxon>
        <taxon>Actinomycetes</taxon>
        <taxon>Kitasatosporales</taxon>
        <taxon>Streptomycetaceae</taxon>
        <taxon>Streptomyces</taxon>
        <taxon>Streptomyces aurantiacus group</taxon>
    </lineage>
</organism>
<proteinExistence type="predicted"/>
<name>A0A124HV24_9ACTN</name>
<evidence type="ECO:0000313" key="1">
    <source>
        <dbReference type="EMBL" id="KUN55585.1"/>
    </source>
</evidence>
<gene>
    <name evidence="1" type="ORF">AQJ46_49155</name>
</gene>
<sequence length="74" mass="7764">MGERVSTTSLYKIGTSEADDGTMVPAEGIWTPIRDDAAGNGFITYGGLHVAGIGSPNDDRPHPDRIVFLGKSAC</sequence>
<dbReference type="Proteomes" id="UP000053669">
    <property type="component" value="Unassembled WGS sequence"/>
</dbReference>
<evidence type="ECO:0000313" key="2">
    <source>
        <dbReference type="Proteomes" id="UP000053669"/>
    </source>
</evidence>